<keyword evidence="1" id="KW-1133">Transmembrane helix</keyword>
<keyword evidence="1" id="KW-0812">Transmembrane</keyword>
<protein>
    <submittedName>
        <fullName evidence="2">Uncharacterized protein</fullName>
    </submittedName>
</protein>
<dbReference type="EMBL" id="HBUF01180396">
    <property type="protein sequence ID" value="CAG6655174.1"/>
    <property type="molecule type" value="Transcribed_RNA"/>
</dbReference>
<evidence type="ECO:0000256" key="1">
    <source>
        <dbReference type="SAM" id="Phobius"/>
    </source>
</evidence>
<feature type="transmembrane region" description="Helical" evidence="1">
    <location>
        <begin position="97"/>
        <end position="119"/>
    </location>
</feature>
<organism evidence="2">
    <name type="scientific">Cacopsylla melanoneura</name>
    <dbReference type="NCBI Taxonomy" id="428564"/>
    <lineage>
        <taxon>Eukaryota</taxon>
        <taxon>Metazoa</taxon>
        <taxon>Ecdysozoa</taxon>
        <taxon>Arthropoda</taxon>
        <taxon>Hexapoda</taxon>
        <taxon>Insecta</taxon>
        <taxon>Pterygota</taxon>
        <taxon>Neoptera</taxon>
        <taxon>Paraneoptera</taxon>
        <taxon>Hemiptera</taxon>
        <taxon>Sternorrhyncha</taxon>
        <taxon>Psylloidea</taxon>
        <taxon>Psyllidae</taxon>
        <taxon>Psyllinae</taxon>
        <taxon>Cacopsylla</taxon>
    </lineage>
</organism>
<reference evidence="2" key="1">
    <citation type="submission" date="2021-05" db="EMBL/GenBank/DDBJ databases">
        <authorList>
            <person name="Alioto T."/>
            <person name="Alioto T."/>
            <person name="Gomez Garrido J."/>
        </authorList>
    </citation>
    <scope>NUCLEOTIDE SEQUENCE</scope>
</reference>
<accession>A0A8D8WEN9</accession>
<name>A0A8D8WEN9_9HEMI</name>
<dbReference type="AlphaFoldDB" id="A0A8D8WEN9"/>
<sequence>MHSFSFLMTFHLHFITLFFFCSFSYIRYMFPACYMYHVRHVVYHVLLVFFLSISPLFSTISFPNVLSSLFILLNSFLILPSSSSVENISSLTNTHGVFSFPACSSLSLFIPSFTLSLHLCLFNTGCYKMSASS</sequence>
<feature type="transmembrane region" description="Helical" evidence="1">
    <location>
        <begin position="6"/>
        <end position="29"/>
    </location>
</feature>
<keyword evidence="1" id="KW-0472">Membrane</keyword>
<feature type="transmembrane region" description="Helical" evidence="1">
    <location>
        <begin position="41"/>
        <end position="60"/>
    </location>
</feature>
<proteinExistence type="predicted"/>
<evidence type="ECO:0000313" key="2">
    <source>
        <dbReference type="EMBL" id="CAG6655174.1"/>
    </source>
</evidence>